<proteinExistence type="inferred from homology"/>
<dbReference type="PANTHER" id="PTHR23132:SF23">
    <property type="entry name" value="D-ALANINE--D-ALANINE LIGASE B"/>
    <property type="match status" value="1"/>
</dbReference>
<dbReference type="Proteomes" id="UP000027284">
    <property type="component" value="Unassembled WGS sequence"/>
</dbReference>
<organism evidence="5 6">
    <name type="scientific">Thermoanaerobaculum aquaticum</name>
    <dbReference type="NCBI Taxonomy" id="1312852"/>
    <lineage>
        <taxon>Bacteria</taxon>
        <taxon>Pseudomonadati</taxon>
        <taxon>Acidobacteriota</taxon>
        <taxon>Thermoanaerobaculia</taxon>
        <taxon>Thermoanaerobaculales</taxon>
        <taxon>Thermoanaerobaculaceae</taxon>
        <taxon>Thermoanaerobaculum</taxon>
    </lineage>
</organism>
<evidence type="ECO:0000259" key="4">
    <source>
        <dbReference type="PROSITE" id="PS50975"/>
    </source>
</evidence>
<evidence type="ECO:0000313" key="6">
    <source>
        <dbReference type="Proteomes" id="UP000027284"/>
    </source>
</evidence>
<name>A0A062XNM2_9BACT</name>
<dbReference type="PROSITE" id="PS50975">
    <property type="entry name" value="ATP_GRASP"/>
    <property type="match status" value="1"/>
</dbReference>
<dbReference type="RefSeq" id="WP_038048239.1">
    <property type="nucleotide sequence ID" value="NZ_JMFG01000011.1"/>
</dbReference>
<keyword evidence="3" id="KW-0067">ATP-binding</keyword>
<dbReference type="OrthoDB" id="9803907at2"/>
<dbReference type="Gene3D" id="3.30.1490.20">
    <property type="entry name" value="ATP-grasp fold, A domain"/>
    <property type="match status" value="1"/>
</dbReference>
<evidence type="ECO:0000256" key="3">
    <source>
        <dbReference type="PROSITE-ProRule" id="PRU00409"/>
    </source>
</evidence>
<dbReference type="EMBL" id="JMFG01000011">
    <property type="protein sequence ID" value="KDA54187.1"/>
    <property type="molecule type" value="Genomic_DNA"/>
</dbReference>
<dbReference type="Pfam" id="PF07478">
    <property type="entry name" value="Dala_Dala_lig_C"/>
    <property type="match status" value="1"/>
</dbReference>
<dbReference type="GO" id="GO:0008716">
    <property type="term" value="F:D-alanine-D-alanine ligase activity"/>
    <property type="evidence" value="ECO:0007669"/>
    <property type="project" value="InterPro"/>
</dbReference>
<comment type="similarity">
    <text evidence="1">Belongs to the D-alanine--D-alanine ligase family.</text>
</comment>
<evidence type="ECO:0000256" key="1">
    <source>
        <dbReference type="ARBA" id="ARBA00010871"/>
    </source>
</evidence>
<protein>
    <recommendedName>
        <fullName evidence="4">ATP-grasp domain-containing protein</fullName>
    </recommendedName>
</protein>
<keyword evidence="3" id="KW-0547">Nucleotide-binding</keyword>
<dbReference type="SUPFAM" id="SSF56059">
    <property type="entry name" value="Glutathione synthetase ATP-binding domain-like"/>
    <property type="match status" value="1"/>
</dbReference>
<comment type="caution">
    <text evidence="5">The sequence shown here is derived from an EMBL/GenBank/DDBJ whole genome shotgun (WGS) entry which is preliminary data.</text>
</comment>
<dbReference type="STRING" id="1312852.EG19_01065"/>
<dbReference type="GO" id="GO:0046872">
    <property type="term" value="F:metal ion binding"/>
    <property type="evidence" value="ECO:0007669"/>
    <property type="project" value="InterPro"/>
</dbReference>
<dbReference type="GO" id="GO:0005524">
    <property type="term" value="F:ATP binding"/>
    <property type="evidence" value="ECO:0007669"/>
    <property type="project" value="UniProtKB-UniRule"/>
</dbReference>
<reference evidence="5 6" key="1">
    <citation type="submission" date="2014-04" db="EMBL/GenBank/DDBJ databases">
        <title>The Genome Sequence of Thermoanaerobaculum aquaticum MP-01, The First Cultivated Group 23 Acidobacterium.</title>
        <authorList>
            <person name="Stamps B.W."/>
            <person name="Losey N.A."/>
            <person name="Lawson P.A."/>
            <person name="Stevenson B.S."/>
        </authorList>
    </citation>
    <scope>NUCLEOTIDE SEQUENCE [LARGE SCALE GENOMIC DNA]</scope>
    <source>
        <strain evidence="5 6">MP-01</strain>
    </source>
</reference>
<evidence type="ECO:0000313" key="5">
    <source>
        <dbReference type="EMBL" id="KDA54187.1"/>
    </source>
</evidence>
<dbReference type="PANTHER" id="PTHR23132">
    <property type="entry name" value="D-ALANINE--D-ALANINE LIGASE"/>
    <property type="match status" value="1"/>
</dbReference>
<keyword evidence="2" id="KW-0436">Ligase</keyword>
<keyword evidence="6" id="KW-1185">Reference proteome</keyword>
<sequence length="321" mass="33910">MDPSVVVAHNPVPAGADPATADVLEQVALVAEALEELAIPYEVREVTDPTAVEPFRGKVVFNLFEAEAGKFQLPLVFAQTLEASGIPFTGSCRDVLALTTNKVATRQRLAEFGVPVAPGGVAFQDLASVPSPWLVKPAWEDASVGLEGNPVCFTRKDLEQRVAQLTRRFPGQEILVEHFLPGREFNVSLLAGGNTLEVLPVAEIAFVDFPPDVPPLVSYEAKWEAGSFADTHTVRVFPPAEDPVVATARELALQAALACGVSGYARVDLRCNEEGRPCVLEVNANPCLAPGAGFLAAAAQAGLNPPQVVSRILAATGVVCA</sequence>
<accession>A0A062XNM2</accession>
<dbReference type="InterPro" id="IPR011761">
    <property type="entry name" value="ATP-grasp"/>
</dbReference>
<dbReference type="Gene3D" id="3.30.470.20">
    <property type="entry name" value="ATP-grasp fold, B domain"/>
    <property type="match status" value="1"/>
</dbReference>
<dbReference type="InterPro" id="IPR013815">
    <property type="entry name" value="ATP_grasp_subdomain_1"/>
</dbReference>
<dbReference type="AlphaFoldDB" id="A0A062XNM2"/>
<gene>
    <name evidence="5" type="ORF">EG19_01065</name>
</gene>
<evidence type="ECO:0000256" key="2">
    <source>
        <dbReference type="ARBA" id="ARBA00022598"/>
    </source>
</evidence>
<dbReference type="InterPro" id="IPR011095">
    <property type="entry name" value="Dala_Dala_lig_C"/>
</dbReference>
<feature type="domain" description="ATP-grasp" evidence="4">
    <location>
        <begin position="106"/>
        <end position="314"/>
    </location>
</feature>